<protein>
    <submittedName>
        <fullName evidence="2">Uncharacterized protein</fullName>
    </submittedName>
</protein>
<feature type="signal peptide" evidence="1">
    <location>
        <begin position="1"/>
        <end position="20"/>
    </location>
</feature>
<reference evidence="3" key="1">
    <citation type="submission" date="2016-11" db="EMBL/GenBank/DDBJ databases">
        <authorList>
            <person name="Varghese N."/>
            <person name="Submissions S."/>
        </authorList>
    </citation>
    <scope>NUCLEOTIDE SEQUENCE [LARGE SCALE GENOMIC DNA]</scope>
    <source>
        <strain evidence="3">DSM 26899</strain>
    </source>
</reference>
<keyword evidence="1" id="KW-0732">Signal</keyword>
<dbReference type="STRING" id="1302687.SAMN05444267_10191"/>
<sequence>MRKISQKILLLLIASNFLLAMNGQSTGTSSVSSPMDNIKQMFPAAPTANNLMKFEEVPVSYYTGIPDIKIPIANIPTNDSKISMNVSLNYHPLNAKPDDKSGEEGLGWSLFAGGSITRTIRGSADDRVNEGIANKIGILYDEYNYTGSQINYTRKYLDELALGANNIEQYKKLFFESLFFNRYDTEYDLYQYNFMGYTGRFIIKKSSDNNLYVEKLDKNNLKITIGSTNPSKVLEVMSFVVTDEYGNNFIFDVTERSQRSILSNKIGYYNSYDTNSTDLGESNTAFHLSKITNTSNAELVKLEYYPPYEVQYTDHSGISRNKFASEDANTLAIAMAFDGQIPASYETTSITSNTFVRSLKDIEIIGKGKINFTYLQGRGDTNYTFPQQLQRLDKVKIVDPSGKTVETYELSYGSLNYTLSGVDLPNVKLSLSKVTKFDSASNKEFDYVLDYTSNILNRPLGKDPWGWINCNRPNANYLLSKYVSPSCININILKSIKLPSGGMKTFDFGANTYSFNHEGLPITNFDENIENWVYSDVTNVTLQSTLFNSATYSLGKILQNKILVIESGQILNNDNDTGFLFLEKLNLSQQLVQSYGLNVSRDTEINLEGGFFYRIRFTWTNGGNDQGTALVNYLYD</sequence>
<dbReference type="RefSeq" id="WP_139262677.1">
    <property type="nucleotide sequence ID" value="NZ_FRAV01000019.1"/>
</dbReference>
<dbReference type="AlphaFoldDB" id="A0A1M7B6T7"/>
<proteinExistence type="predicted"/>
<dbReference type="Proteomes" id="UP000184364">
    <property type="component" value="Unassembled WGS sequence"/>
</dbReference>
<accession>A0A1M7B6T7</accession>
<keyword evidence="3" id="KW-1185">Reference proteome</keyword>
<evidence type="ECO:0000313" key="3">
    <source>
        <dbReference type="Proteomes" id="UP000184364"/>
    </source>
</evidence>
<evidence type="ECO:0000256" key="1">
    <source>
        <dbReference type="SAM" id="SignalP"/>
    </source>
</evidence>
<name>A0A1M7B6T7_9FLAO</name>
<feature type="chain" id="PRO_5013042570" evidence="1">
    <location>
        <begin position="21"/>
        <end position="636"/>
    </location>
</feature>
<dbReference type="OrthoDB" id="9814627at2"/>
<gene>
    <name evidence="2" type="ORF">SAMN05444267_10191</name>
</gene>
<organism evidence="2 3">
    <name type="scientific">Chryseobacterium polytrichastri</name>
    <dbReference type="NCBI Taxonomy" id="1302687"/>
    <lineage>
        <taxon>Bacteria</taxon>
        <taxon>Pseudomonadati</taxon>
        <taxon>Bacteroidota</taxon>
        <taxon>Flavobacteriia</taxon>
        <taxon>Flavobacteriales</taxon>
        <taxon>Weeksellaceae</taxon>
        <taxon>Chryseobacterium group</taxon>
        <taxon>Chryseobacterium</taxon>
    </lineage>
</organism>
<evidence type="ECO:0000313" key="2">
    <source>
        <dbReference type="EMBL" id="SHL50667.1"/>
    </source>
</evidence>
<dbReference type="EMBL" id="FRAV01000019">
    <property type="protein sequence ID" value="SHL50667.1"/>
    <property type="molecule type" value="Genomic_DNA"/>
</dbReference>